<organism evidence="1 2">
    <name type="scientific">Nitrososphaera gargensis (strain Ga9.2)</name>
    <dbReference type="NCBI Taxonomy" id="1237085"/>
    <lineage>
        <taxon>Archaea</taxon>
        <taxon>Nitrososphaerota</taxon>
        <taxon>Nitrososphaeria</taxon>
        <taxon>Nitrososphaerales</taxon>
        <taxon>Nitrososphaeraceae</taxon>
        <taxon>Nitrososphaera</taxon>
    </lineage>
</organism>
<dbReference type="EMBL" id="CP002408">
    <property type="protein sequence ID" value="AFU60205.1"/>
    <property type="molecule type" value="Genomic_DNA"/>
</dbReference>
<reference evidence="1 2" key="1">
    <citation type="journal article" date="2012" name="Environ. Microbiol.">
        <title>The genome of the ammonia-oxidizing Candidatus Nitrososphaera gargensis: insights into metabolic versatility and environmental adaptations.</title>
        <authorList>
            <person name="Spang A."/>
            <person name="Poehlein A."/>
            <person name="Offre P."/>
            <person name="Zumbragel S."/>
            <person name="Haider S."/>
            <person name="Rychlik N."/>
            <person name="Nowka B."/>
            <person name="Schmeisser C."/>
            <person name="Lebedeva E.V."/>
            <person name="Rattei T."/>
            <person name="Bohm C."/>
            <person name="Schmid M."/>
            <person name="Galushko A."/>
            <person name="Hatzenpichler R."/>
            <person name="Weinmaier T."/>
            <person name="Daniel R."/>
            <person name="Schleper C."/>
            <person name="Spieck E."/>
            <person name="Streit W."/>
            <person name="Wagner M."/>
        </authorList>
    </citation>
    <scope>NUCLEOTIDE SEQUENCE [LARGE SCALE GENOMIC DNA]</scope>
    <source>
        <strain evidence="2">Ga9.2</strain>
    </source>
</reference>
<dbReference type="BioCyc" id="CNIT1237085:G1324-3290-MONOMER"/>
<accession>K0IJK3</accession>
<dbReference type="Proteomes" id="UP000008037">
    <property type="component" value="Chromosome"/>
</dbReference>
<proteinExistence type="predicted"/>
<dbReference type="InParanoid" id="K0IJK3"/>
<keyword evidence="2" id="KW-1185">Reference proteome</keyword>
<dbReference type="KEGG" id="nga:Ngar_c32900"/>
<sequence>MMNNEIDVDKLFGIVASEANLIKARGRALAMQLQLEQEGRKRFESYNVTCMCPYTMLIIFWKALIRNGCKSCFEIMIQLSMLQSFLIVWPWHYHQCKGD</sequence>
<protein>
    <submittedName>
        <fullName evidence="1">Uncharacterized protein</fullName>
    </submittedName>
</protein>
<name>K0IJK3_NITGG</name>
<evidence type="ECO:0000313" key="2">
    <source>
        <dbReference type="Proteomes" id="UP000008037"/>
    </source>
</evidence>
<dbReference type="HOGENOM" id="CLU_2313879_0_0_2"/>
<gene>
    <name evidence="1" type="ordered locus">Ngar_c32900</name>
</gene>
<dbReference type="AlphaFoldDB" id="K0IJK3"/>
<evidence type="ECO:0000313" key="1">
    <source>
        <dbReference type="EMBL" id="AFU60205.1"/>
    </source>
</evidence>